<dbReference type="InterPro" id="IPR011990">
    <property type="entry name" value="TPR-like_helical_dom_sf"/>
</dbReference>
<dbReference type="Proteomes" id="UP001172457">
    <property type="component" value="Chromosome 4"/>
</dbReference>
<dbReference type="PANTHER" id="PTHR47205:SF1">
    <property type="entry name" value="OS07G0599000 PROTEIN"/>
    <property type="match status" value="1"/>
</dbReference>
<name>A0AA38T4F6_9ASTR</name>
<dbReference type="InterPro" id="IPR044605">
    <property type="entry name" value="At1g26460-like"/>
</dbReference>
<dbReference type="PANTHER" id="PTHR47205">
    <property type="entry name" value="OS07G0599000 PROTEIN"/>
    <property type="match status" value="1"/>
</dbReference>
<keyword evidence="3" id="KW-1185">Reference proteome</keyword>
<evidence type="ECO:0000313" key="3">
    <source>
        <dbReference type="Proteomes" id="UP001172457"/>
    </source>
</evidence>
<accession>A0AA38T4F6</accession>
<proteinExistence type="predicted"/>
<feature type="compositionally biased region" description="Pro residues" evidence="1">
    <location>
        <begin position="41"/>
        <end position="53"/>
    </location>
</feature>
<sequence>MASMAILTRKWRPLSKALTPKFITTSTFLSQEPQLAEEPPSRPPSTAPLPPNPATGSPLYHENWRNPIPNLSSPSAASLIPLGFSHPSSRIEALSQTLDGEGIVNLFTDWMTSQKWSDVKQLFELWIRSLDGNGKPNKPDVNLYNHYLRANLMMGASAGELLDLVAQMEDYAIAPNTASFNLVLKAMYQAKEGEAAEKLIDR</sequence>
<reference evidence="2" key="1">
    <citation type="submission" date="2023-03" db="EMBL/GenBank/DDBJ databases">
        <title>Chromosome-scale reference genome and RAD-based genetic map of yellow starthistle (Centaurea solstitialis) reveal putative structural variation and QTLs associated with invader traits.</title>
        <authorList>
            <person name="Reatini B."/>
            <person name="Cang F.A."/>
            <person name="Jiang Q."/>
            <person name="Mckibben M.T.W."/>
            <person name="Barker M.S."/>
            <person name="Rieseberg L.H."/>
            <person name="Dlugosch K.M."/>
        </authorList>
    </citation>
    <scope>NUCLEOTIDE SEQUENCE</scope>
    <source>
        <strain evidence="2">CAN-66</strain>
        <tissue evidence="2">Leaf</tissue>
    </source>
</reference>
<dbReference type="EMBL" id="JARYMX010000004">
    <property type="protein sequence ID" value="KAJ9554188.1"/>
    <property type="molecule type" value="Genomic_DNA"/>
</dbReference>
<dbReference type="AlphaFoldDB" id="A0AA38T4F6"/>
<organism evidence="2 3">
    <name type="scientific">Centaurea solstitialis</name>
    <name type="common">yellow star-thistle</name>
    <dbReference type="NCBI Taxonomy" id="347529"/>
    <lineage>
        <taxon>Eukaryota</taxon>
        <taxon>Viridiplantae</taxon>
        <taxon>Streptophyta</taxon>
        <taxon>Embryophyta</taxon>
        <taxon>Tracheophyta</taxon>
        <taxon>Spermatophyta</taxon>
        <taxon>Magnoliopsida</taxon>
        <taxon>eudicotyledons</taxon>
        <taxon>Gunneridae</taxon>
        <taxon>Pentapetalae</taxon>
        <taxon>asterids</taxon>
        <taxon>campanulids</taxon>
        <taxon>Asterales</taxon>
        <taxon>Asteraceae</taxon>
        <taxon>Carduoideae</taxon>
        <taxon>Cardueae</taxon>
        <taxon>Centaureinae</taxon>
        <taxon>Centaurea</taxon>
    </lineage>
</organism>
<evidence type="ECO:0008006" key="4">
    <source>
        <dbReference type="Google" id="ProtNLM"/>
    </source>
</evidence>
<protein>
    <recommendedName>
        <fullName evidence="4">Pentatricopeptide repeat-containing protein</fullName>
    </recommendedName>
</protein>
<evidence type="ECO:0000256" key="1">
    <source>
        <dbReference type="SAM" id="MobiDB-lite"/>
    </source>
</evidence>
<feature type="region of interest" description="Disordered" evidence="1">
    <location>
        <begin position="29"/>
        <end position="65"/>
    </location>
</feature>
<evidence type="ECO:0000313" key="2">
    <source>
        <dbReference type="EMBL" id="KAJ9554188.1"/>
    </source>
</evidence>
<dbReference type="Gene3D" id="1.25.40.10">
    <property type="entry name" value="Tetratricopeptide repeat domain"/>
    <property type="match status" value="1"/>
</dbReference>
<comment type="caution">
    <text evidence="2">The sequence shown here is derived from an EMBL/GenBank/DDBJ whole genome shotgun (WGS) entry which is preliminary data.</text>
</comment>
<gene>
    <name evidence="2" type="ORF">OSB04_018233</name>
</gene>